<gene>
    <name evidence="7 9" type="primary">ssuD</name>
    <name evidence="9" type="ordered locus">Mpe_A0115</name>
</gene>
<evidence type="ECO:0000256" key="2">
    <source>
        <dbReference type="ARBA" id="ARBA00012113"/>
    </source>
</evidence>
<organism evidence="9 10">
    <name type="scientific">Methylibium petroleiphilum (strain ATCC BAA-1232 / LMG 22953 / PM1)</name>
    <dbReference type="NCBI Taxonomy" id="420662"/>
    <lineage>
        <taxon>Bacteria</taxon>
        <taxon>Pseudomonadati</taxon>
        <taxon>Pseudomonadota</taxon>
        <taxon>Betaproteobacteria</taxon>
        <taxon>Burkholderiales</taxon>
        <taxon>Sphaerotilaceae</taxon>
        <taxon>Methylibium</taxon>
    </lineage>
</organism>
<comment type="similarity">
    <text evidence="1 7">Belongs to the SsuD family.</text>
</comment>
<dbReference type="CDD" id="cd01094">
    <property type="entry name" value="Alkanesulfonate_monoxygenase"/>
    <property type="match status" value="1"/>
</dbReference>
<dbReference type="Proteomes" id="UP000000366">
    <property type="component" value="Chromosome"/>
</dbReference>
<dbReference type="EC" id="1.14.14.5" evidence="2 7"/>
<dbReference type="InterPro" id="IPR050172">
    <property type="entry name" value="SsuD_RutA_monooxygenase"/>
</dbReference>
<keyword evidence="10" id="KW-1185">Reference proteome</keyword>
<dbReference type="InterPro" id="IPR019911">
    <property type="entry name" value="Alkanesulphonate_mOase_FMN-dep"/>
</dbReference>
<dbReference type="eggNOG" id="COG2141">
    <property type="taxonomic scope" value="Bacteria"/>
</dbReference>
<dbReference type="AlphaFoldDB" id="A2SBY8"/>
<accession>A2SBY8</accession>
<dbReference type="GO" id="GO:0008726">
    <property type="term" value="F:alkanesulfonate monooxygenase activity"/>
    <property type="evidence" value="ECO:0007669"/>
    <property type="project" value="UniProtKB-UniRule"/>
</dbReference>
<evidence type="ECO:0000313" key="9">
    <source>
        <dbReference type="EMBL" id="ABM93077.1"/>
    </source>
</evidence>
<dbReference type="GO" id="GO:0046306">
    <property type="term" value="P:alkanesulfonate catabolic process"/>
    <property type="evidence" value="ECO:0007669"/>
    <property type="project" value="TreeGrafter"/>
</dbReference>
<dbReference type="KEGG" id="mpt:Mpe_A0115"/>
<dbReference type="NCBIfam" id="NF001939">
    <property type="entry name" value="PRK00719.1"/>
    <property type="match status" value="1"/>
</dbReference>
<keyword evidence="5 7" id="KW-0560">Oxidoreductase</keyword>
<feature type="domain" description="Luciferase-like" evidence="8">
    <location>
        <begin position="1"/>
        <end position="335"/>
    </location>
</feature>
<dbReference type="InterPro" id="IPR036661">
    <property type="entry name" value="Luciferase-like_sf"/>
</dbReference>
<keyword evidence="3 7" id="KW-0285">Flavoprotein</keyword>
<dbReference type="PANTHER" id="PTHR42847">
    <property type="entry name" value="ALKANESULFONATE MONOOXYGENASE"/>
    <property type="match status" value="1"/>
</dbReference>
<dbReference type="SUPFAM" id="SSF51679">
    <property type="entry name" value="Bacterial luciferase-like"/>
    <property type="match status" value="1"/>
</dbReference>
<proteinExistence type="inferred from homology"/>
<dbReference type="PANTHER" id="PTHR42847:SF4">
    <property type="entry name" value="ALKANESULFONATE MONOOXYGENASE-RELATED"/>
    <property type="match status" value="1"/>
</dbReference>
<evidence type="ECO:0000256" key="4">
    <source>
        <dbReference type="ARBA" id="ARBA00022643"/>
    </source>
</evidence>
<dbReference type="HOGENOM" id="CLU_027853_1_0_4"/>
<evidence type="ECO:0000259" key="8">
    <source>
        <dbReference type="Pfam" id="PF00296"/>
    </source>
</evidence>
<evidence type="ECO:0000256" key="7">
    <source>
        <dbReference type="HAMAP-Rule" id="MF_01229"/>
    </source>
</evidence>
<protein>
    <recommendedName>
        <fullName evidence="2 7">Alkanesulfonate monooxygenase</fullName>
        <ecNumber evidence="2 7">1.14.14.5</ecNumber>
    </recommendedName>
    <alternativeName>
        <fullName evidence="7">FMNH2-dependent aliphatic sulfonate monooxygenase</fullName>
    </alternativeName>
</protein>
<reference evidence="9 10" key="1">
    <citation type="journal article" date="2007" name="J. Bacteriol.">
        <title>Whole-genome analysis of the methyl tert-butyl ether-degrading beta-proteobacterium Methylibium petroleiphilum PM1.</title>
        <authorList>
            <person name="Kane S.R."/>
            <person name="Chakicherla A.Y."/>
            <person name="Chain P.S.G."/>
            <person name="Schmidt R."/>
            <person name="Shin M.W."/>
            <person name="Legler T.C."/>
            <person name="Scow K.M."/>
            <person name="Larimer F.W."/>
            <person name="Lucas S.M."/>
            <person name="Richardson P.M."/>
            <person name="Hristova K.R."/>
        </authorList>
    </citation>
    <scope>NUCLEOTIDE SEQUENCE [LARGE SCALE GENOMIC DNA]</scope>
    <source>
        <strain evidence="10">ATCC BAA-1232 / LMG 22953 / PM1</strain>
    </source>
</reference>
<keyword evidence="6 7" id="KW-0503">Monooxygenase</keyword>
<evidence type="ECO:0000256" key="1">
    <source>
        <dbReference type="ARBA" id="ARBA00007044"/>
    </source>
</evidence>
<dbReference type="HAMAP" id="MF_01229">
    <property type="entry name" value="Alkanesulf_monooxygen"/>
    <property type="match status" value="1"/>
</dbReference>
<dbReference type="EMBL" id="CP000555">
    <property type="protein sequence ID" value="ABM93077.1"/>
    <property type="molecule type" value="Genomic_DNA"/>
</dbReference>
<evidence type="ECO:0000313" key="10">
    <source>
        <dbReference type="Proteomes" id="UP000000366"/>
    </source>
</evidence>
<dbReference type="Gene3D" id="3.20.20.30">
    <property type="entry name" value="Luciferase-like domain"/>
    <property type="match status" value="1"/>
</dbReference>
<evidence type="ECO:0000256" key="6">
    <source>
        <dbReference type="ARBA" id="ARBA00023033"/>
    </source>
</evidence>
<dbReference type="InterPro" id="IPR011251">
    <property type="entry name" value="Luciferase-like_dom"/>
</dbReference>
<name>A2SBY8_METPP</name>
<sequence length="399" mass="43241">MKLLWFIPTHGDSRYLGSAQGARAADYNYFRQVAIAADSLGYEGVLIPTGRSCEDPWVVASSLIGETRRLKFLVALRPGLVAPSQSARMAATFDRLSGGRLLVNLVTGGDAEELAGDGQFLSHAERYEQSVEFMKIWREVIARSHEPQNAVDFDGRHLQVKGAKLLYPPIAKPYPPLFFGGSSEAAHELAAEQFDTYLTWGEPPAAVAEKVADIRRRAAKHGRTLSFGIRLHVIVRETEDEAWRAAGALLSHLDDATIAAAQQRFGQMDSVGQRRMAELNKGKFNRANIREGLEISPNLWAGVGLVRGGAGTALVGNPEQVAARIKEYAALGLDHFILSGYPHLEEAHRVAELVFPLLPLQRETGAAAATHVLSGPFGEIVANSFVPPPAVAPVRVSAS</sequence>
<keyword evidence="4 7" id="KW-0288">FMN</keyword>
<comment type="catalytic activity">
    <reaction evidence="7">
        <text>an alkanesulfonate + FMNH2 + O2 = an aldehyde + FMN + sulfite + H2O + 2 H(+)</text>
        <dbReference type="Rhea" id="RHEA:23064"/>
        <dbReference type="ChEBI" id="CHEBI:15377"/>
        <dbReference type="ChEBI" id="CHEBI:15378"/>
        <dbReference type="ChEBI" id="CHEBI:15379"/>
        <dbReference type="ChEBI" id="CHEBI:17359"/>
        <dbReference type="ChEBI" id="CHEBI:17478"/>
        <dbReference type="ChEBI" id="CHEBI:57618"/>
        <dbReference type="ChEBI" id="CHEBI:58210"/>
        <dbReference type="ChEBI" id="CHEBI:134249"/>
        <dbReference type="EC" id="1.14.14.5"/>
    </reaction>
</comment>
<dbReference type="Pfam" id="PF00296">
    <property type="entry name" value="Bac_luciferase"/>
    <property type="match status" value="1"/>
</dbReference>
<comment type="function">
    <text evidence="7">Catalyzes the desulfonation of aliphatic sulfonates.</text>
</comment>
<dbReference type="NCBIfam" id="TIGR03565">
    <property type="entry name" value="alk_sulf_monoox"/>
    <property type="match status" value="1"/>
</dbReference>
<evidence type="ECO:0000256" key="3">
    <source>
        <dbReference type="ARBA" id="ARBA00022630"/>
    </source>
</evidence>
<evidence type="ECO:0000256" key="5">
    <source>
        <dbReference type="ARBA" id="ARBA00023002"/>
    </source>
</evidence>
<dbReference type="STRING" id="420662.Mpe_A0115"/>
<dbReference type="RefSeq" id="WP_011827716.1">
    <property type="nucleotide sequence ID" value="NC_008825.1"/>
</dbReference>